<evidence type="ECO:0000313" key="1">
    <source>
        <dbReference type="EMBL" id="PLZ87230.1"/>
    </source>
</evidence>
<dbReference type="AlphaFoldDB" id="A0A2N6K040"/>
<dbReference type="RefSeq" id="WP_016866116.1">
    <property type="nucleotide sequence ID" value="NZ_CAWNVR010000532.1"/>
</dbReference>
<organism evidence="1 2">
    <name type="scientific">Fischerella muscicola CCMEE 5323</name>
    <dbReference type="NCBI Taxonomy" id="2019572"/>
    <lineage>
        <taxon>Bacteria</taxon>
        <taxon>Bacillati</taxon>
        <taxon>Cyanobacteriota</taxon>
        <taxon>Cyanophyceae</taxon>
        <taxon>Nostocales</taxon>
        <taxon>Hapalosiphonaceae</taxon>
        <taxon>Fischerella</taxon>
    </lineage>
</organism>
<gene>
    <name evidence="1" type="ORF">CEN44_17980</name>
</gene>
<keyword evidence="2" id="KW-1185">Reference proteome</keyword>
<protein>
    <submittedName>
        <fullName evidence="1">Uncharacterized protein</fullName>
    </submittedName>
</protein>
<accession>A0A2N6K040</accession>
<dbReference type="Proteomes" id="UP000235036">
    <property type="component" value="Unassembled WGS sequence"/>
</dbReference>
<sequence>MSNHFDHGHALLIGVGRTAEPEYSLPVTVKDVQALKAVLIDPNLCAYLDDAEHIRLLQNEQTTRSGILAGLAWLKEKAAANPEATSD</sequence>
<evidence type="ECO:0000313" key="2">
    <source>
        <dbReference type="Proteomes" id="UP000235036"/>
    </source>
</evidence>
<dbReference type="EMBL" id="NRQW01000417">
    <property type="protein sequence ID" value="PLZ87230.1"/>
    <property type="molecule type" value="Genomic_DNA"/>
</dbReference>
<comment type="caution">
    <text evidence="1">The sequence shown here is derived from an EMBL/GenBank/DDBJ whole genome shotgun (WGS) entry which is preliminary data.</text>
</comment>
<reference evidence="1 2" key="1">
    <citation type="submission" date="2017-08" db="EMBL/GenBank/DDBJ databases">
        <title>Genomes of Fischerella (Mastigocladus) sp. strains.</title>
        <authorList>
            <person name="Miller S.R."/>
        </authorList>
    </citation>
    <scope>NUCLEOTIDE SEQUENCE [LARGE SCALE GENOMIC DNA]</scope>
    <source>
        <strain evidence="1 2">CCMEE 5323</strain>
    </source>
</reference>
<name>A0A2N6K040_FISMU</name>
<proteinExistence type="predicted"/>
<dbReference type="Gene3D" id="3.40.50.1460">
    <property type="match status" value="1"/>
</dbReference>